<proteinExistence type="predicted"/>
<keyword evidence="1" id="KW-0472">Membrane</keyword>
<organism evidence="2 3">
    <name type="scientific">Candidatus Gottesmanbacteria bacterium RIFCSPHIGHO2_01_FULL_42_12</name>
    <dbReference type="NCBI Taxonomy" id="1798377"/>
    <lineage>
        <taxon>Bacteria</taxon>
        <taxon>Candidatus Gottesmaniibacteriota</taxon>
    </lineage>
</organism>
<feature type="transmembrane region" description="Helical" evidence="1">
    <location>
        <begin position="15"/>
        <end position="34"/>
    </location>
</feature>
<gene>
    <name evidence="2" type="ORF">A2872_02580</name>
</gene>
<protein>
    <submittedName>
        <fullName evidence="2">Uncharacterized protein</fullName>
    </submittedName>
</protein>
<feature type="transmembrane region" description="Helical" evidence="1">
    <location>
        <begin position="40"/>
        <end position="60"/>
    </location>
</feature>
<reference evidence="2 3" key="1">
    <citation type="journal article" date="2016" name="Nat. Commun.">
        <title>Thousands of microbial genomes shed light on interconnected biogeochemical processes in an aquifer system.</title>
        <authorList>
            <person name="Anantharaman K."/>
            <person name="Brown C.T."/>
            <person name="Hug L.A."/>
            <person name="Sharon I."/>
            <person name="Castelle C.J."/>
            <person name="Probst A.J."/>
            <person name="Thomas B.C."/>
            <person name="Singh A."/>
            <person name="Wilkins M.J."/>
            <person name="Karaoz U."/>
            <person name="Brodie E.L."/>
            <person name="Williams K.H."/>
            <person name="Hubbard S.S."/>
            <person name="Banfield J.F."/>
        </authorList>
    </citation>
    <scope>NUCLEOTIDE SEQUENCE [LARGE SCALE GENOMIC DNA]</scope>
</reference>
<dbReference type="Proteomes" id="UP000178681">
    <property type="component" value="Unassembled WGS sequence"/>
</dbReference>
<keyword evidence="1" id="KW-1133">Transmembrane helix</keyword>
<evidence type="ECO:0000256" key="1">
    <source>
        <dbReference type="SAM" id="Phobius"/>
    </source>
</evidence>
<evidence type="ECO:0000313" key="2">
    <source>
        <dbReference type="EMBL" id="OGG05862.1"/>
    </source>
</evidence>
<dbReference type="AlphaFoldDB" id="A0A1F5Z161"/>
<accession>A0A1F5Z161</accession>
<dbReference type="STRING" id="1798377.A2872_02580"/>
<dbReference type="EMBL" id="MFJG01000026">
    <property type="protein sequence ID" value="OGG05862.1"/>
    <property type="molecule type" value="Genomic_DNA"/>
</dbReference>
<feature type="transmembrane region" description="Helical" evidence="1">
    <location>
        <begin position="67"/>
        <end position="83"/>
    </location>
</feature>
<evidence type="ECO:0000313" key="3">
    <source>
        <dbReference type="Proteomes" id="UP000178681"/>
    </source>
</evidence>
<keyword evidence="1" id="KW-0812">Transmembrane</keyword>
<comment type="caution">
    <text evidence="2">The sequence shown here is derived from an EMBL/GenBank/DDBJ whole genome shotgun (WGS) entry which is preliminary data.</text>
</comment>
<name>A0A1F5Z161_9BACT</name>
<sequence length="89" mass="10301">MQNPFNRRLQKHLKLLKLICSLLSLILLTLLILLASPTMISSLFVSFFLFLTLFFISYLFFPLKNSFLLALIGFLLFLLRLLTRLPPGV</sequence>